<keyword evidence="5 6" id="KW-0472">Membrane</keyword>
<keyword evidence="2" id="KW-1003">Cell membrane</keyword>
<dbReference type="GO" id="GO:0005886">
    <property type="term" value="C:plasma membrane"/>
    <property type="evidence" value="ECO:0007669"/>
    <property type="project" value="UniProtKB-SubCell"/>
</dbReference>
<keyword evidence="3 6" id="KW-0812">Transmembrane</keyword>
<feature type="transmembrane region" description="Helical" evidence="6">
    <location>
        <begin position="202"/>
        <end position="222"/>
    </location>
</feature>
<dbReference type="AlphaFoldDB" id="A0AAE3G119"/>
<accession>A0AAE3G119</accession>
<evidence type="ECO:0000256" key="4">
    <source>
        <dbReference type="ARBA" id="ARBA00022989"/>
    </source>
</evidence>
<dbReference type="RefSeq" id="WP_253473835.1">
    <property type="nucleotide sequence ID" value="NZ_JALJXV010000001.1"/>
</dbReference>
<evidence type="ECO:0000256" key="3">
    <source>
        <dbReference type="ARBA" id="ARBA00022692"/>
    </source>
</evidence>
<sequence length="324" mass="34696">MEFAGIAAYLVSFFTFVGIYAILALGLNMQWGFTGQFNIGIAGFFAVGAYTSAILTVPESPWHVGGFGHTFLIGVAGAVIASALLGLIIGWITARLRTDYLAIATIGIAETLRLVIANETWLTNGVRGMSRIERPYADFFQALGLTSAMGSLIVVTAFLVAVYFLVERARQSPWGRVLRAIRENEPAAEAAGKNIGRFRLEAFVVGSAIMGLGGALYAHYFGFLSPEAFLPLYGTFLVWVMLIAGGSGNNKGALLGAVVIWIIWSGSEFVMSATLPDSWSSQSGPLRVLLIGVLLQVILITRPQGLLPEKAPKTVPTGRSRESD</sequence>
<feature type="transmembrane region" description="Helical" evidence="6">
    <location>
        <begin position="39"/>
        <end position="58"/>
    </location>
</feature>
<dbReference type="Pfam" id="PF02653">
    <property type="entry name" value="BPD_transp_2"/>
    <property type="match status" value="1"/>
</dbReference>
<dbReference type="PANTHER" id="PTHR30482:SF10">
    <property type="entry name" value="HIGH-AFFINITY BRANCHED-CHAIN AMINO ACID TRANSPORT PROTEIN BRAE"/>
    <property type="match status" value="1"/>
</dbReference>
<evidence type="ECO:0000256" key="2">
    <source>
        <dbReference type="ARBA" id="ARBA00022475"/>
    </source>
</evidence>
<dbReference type="InterPro" id="IPR001851">
    <property type="entry name" value="ABC_transp_permease"/>
</dbReference>
<reference evidence="7" key="1">
    <citation type="submission" date="2022-03" db="EMBL/GenBank/DDBJ databases">
        <title>Genomic Encyclopedia of Type Strains, Phase III (KMG-III): the genomes of soil and plant-associated and newly described type strains.</title>
        <authorList>
            <person name="Whitman W."/>
        </authorList>
    </citation>
    <scope>NUCLEOTIDE SEQUENCE</scope>
    <source>
        <strain evidence="7">ANL 6-2</strain>
    </source>
</reference>
<keyword evidence="8" id="KW-1185">Reference proteome</keyword>
<feature type="transmembrane region" description="Helical" evidence="6">
    <location>
        <begin position="228"/>
        <end position="246"/>
    </location>
</feature>
<evidence type="ECO:0000256" key="6">
    <source>
        <dbReference type="SAM" id="Phobius"/>
    </source>
</evidence>
<feature type="transmembrane region" description="Helical" evidence="6">
    <location>
        <begin position="142"/>
        <end position="166"/>
    </location>
</feature>
<protein>
    <submittedName>
        <fullName evidence="7">Branched-chain amino acid transport system permease protein</fullName>
    </submittedName>
</protein>
<evidence type="ECO:0000313" key="7">
    <source>
        <dbReference type="EMBL" id="MCP1673457.1"/>
    </source>
</evidence>
<gene>
    <name evidence="7" type="ORF">J2T57_000549</name>
</gene>
<feature type="transmembrane region" description="Helical" evidence="6">
    <location>
        <begin position="100"/>
        <end position="122"/>
    </location>
</feature>
<feature type="transmembrane region" description="Helical" evidence="6">
    <location>
        <begin position="253"/>
        <end position="272"/>
    </location>
</feature>
<comment type="caution">
    <text evidence="7">The sequence shown here is derived from an EMBL/GenBank/DDBJ whole genome shotgun (WGS) entry which is preliminary data.</text>
</comment>
<dbReference type="CDD" id="cd06581">
    <property type="entry name" value="TM_PBP1_LivM_like"/>
    <property type="match status" value="1"/>
</dbReference>
<dbReference type="InterPro" id="IPR043428">
    <property type="entry name" value="LivM-like"/>
</dbReference>
<keyword evidence="4 6" id="KW-1133">Transmembrane helix</keyword>
<dbReference type="EMBL" id="JALJXV010000001">
    <property type="protein sequence ID" value="MCP1673457.1"/>
    <property type="molecule type" value="Genomic_DNA"/>
</dbReference>
<dbReference type="Proteomes" id="UP001205843">
    <property type="component" value="Unassembled WGS sequence"/>
</dbReference>
<evidence type="ECO:0000313" key="8">
    <source>
        <dbReference type="Proteomes" id="UP001205843"/>
    </source>
</evidence>
<evidence type="ECO:0000256" key="5">
    <source>
        <dbReference type="ARBA" id="ARBA00023136"/>
    </source>
</evidence>
<proteinExistence type="predicted"/>
<evidence type="ECO:0000256" key="1">
    <source>
        <dbReference type="ARBA" id="ARBA00004429"/>
    </source>
</evidence>
<feature type="transmembrane region" description="Helical" evidence="6">
    <location>
        <begin position="6"/>
        <end position="27"/>
    </location>
</feature>
<dbReference type="PANTHER" id="PTHR30482">
    <property type="entry name" value="HIGH-AFFINITY BRANCHED-CHAIN AMINO ACID TRANSPORT SYSTEM PERMEASE"/>
    <property type="match status" value="1"/>
</dbReference>
<dbReference type="GO" id="GO:0015658">
    <property type="term" value="F:branched-chain amino acid transmembrane transporter activity"/>
    <property type="evidence" value="ECO:0007669"/>
    <property type="project" value="InterPro"/>
</dbReference>
<name>A0AAE3G119_9GAMM</name>
<feature type="transmembrane region" description="Helical" evidence="6">
    <location>
        <begin position="70"/>
        <end position="93"/>
    </location>
</feature>
<organism evidence="7 8">
    <name type="scientific">Natronocella acetinitrilica</name>
    <dbReference type="NCBI Taxonomy" id="414046"/>
    <lineage>
        <taxon>Bacteria</taxon>
        <taxon>Pseudomonadati</taxon>
        <taxon>Pseudomonadota</taxon>
        <taxon>Gammaproteobacteria</taxon>
        <taxon>Chromatiales</taxon>
        <taxon>Ectothiorhodospiraceae</taxon>
        <taxon>Natronocella</taxon>
    </lineage>
</organism>
<comment type="subcellular location">
    <subcellularLocation>
        <location evidence="1">Cell inner membrane</location>
        <topology evidence="1">Multi-pass membrane protein</topology>
    </subcellularLocation>
</comment>